<dbReference type="Pfam" id="PF00072">
    <property type="entry name" value="Response_reg"/>
    <property type="match status" value="1"/>
</dbReference>
<dbReference type="Gene3D" id="3.40.50.2300">
    <property type="match status" value="1"/>
</dbReference>
<keyword evidence="3" id="KW-0963">Cytoplasm</keyword>
<organism evidence="13 14">
    <name type="scientific">Candidatus Borkfalkia faecigallinarum</name>
    <dbReference type="NCBI Taxonomy" id="2838509"/>
    <lineage>
        <taxon>Bacteria</taxon>
        <taxon>Bacillati</taxon>
        <taxon>Bacillota</taxon>
        <taxon>Clostridia</taxon>
        <taxon>Christensenellales</taxon>
        <taxon>Christensenellaceae</taxon>
        <taxon>Candidatus Borkfalkia</taxon>
    </lineage>
</organism>
<comment type="subcellular location">
    <subcellularLocation>
        <location evidence="1">Cytoplasm</location>
    </subcellularLocation>
</comment>
<keyword evidence="8" id="KW-0804">Transcription</keyword>
<comment type="function">
    <text evidence="9">May play the central regulatory role in sporulation. It may be an element of the effector pathway responsible for the activation of sporulation genes in response to nutritional stress. Spo0A may act in concert with spo0H (a sigma factor) to control the expression of some genes that are critical to the sporulation process.</text>
</comment>
<dbReference type="PANTHER" id="PTHR42713">
    <property type="entry name" value="HISTIDINE KINASE-RELATED"/>
    <property type="match status" value="1"/>
</dbReference>
<feature type="domain" description="HTH araC/xylS-type" evidence="11">
    <location>
        <begin position="301"/>
        <end position="399"/>
    </location>
</feature>
<dbReference type="PROSITE" id="PS01124">
    <property type="entry name" value="HTH_ARAC_FAMILY_2"/>
    <property type="match status" value="1"/>
</dbReference>
<dbReference type="AlphaFoldDB" id="A0A9D1VSP7"/>
<dbReference type="SMART" id="SM00448">
    <property type="entry name" value="REC"/>
    <property type="match status" value="1"/>
</dbReference>
<comment type="caution">
    <text evidence="13">The sequence shown here is derived from an EMBL/GenBank/DDBJ whole genome shotgun (WGS) entry which is preliminary data.</text>
</comment>
<evidence type="ECO:0000259" key="12">
    <source>
        <dbReference type="PROSITE" id="PS50110"/>
    </source>
</evidence>
<evidence type="ECO:0000256" key="6">
    <source>
        <dbReference type="ARBA" id="ARBA00023015"/>
    </source>
</evidence>
<keyword evidence="5" id="KW-0902">Two-component regulatory system</keyword>
<evidence type="ECO:0000313" key="14">
    <source>
        <dbReference type="Proteomes" id="UP000824249"/>
    </source>
</evidence>
<dbReference type="PROSITE" id="PS50110">
    <property type="entry name" value="RESPONSE_REGULATORY"/>
    <property type="match status" value="1"/>
</dbReference>
<gene>
    <name evidence="13" type="ORF">H9737_01115</name>
</gene>
<evidence type="ECO:0000256" key="2">
    <source>
        <dbReference type="ARBA" id="ARBA00018672"/>
    </source>
</evidence>
<accession>A0A9D1VSP7</accession>
<keyword evidence="4 10" id="KW-0597">Phosphoprotein</keyword>
<reference evidence="13" key="2">
    <citation type="submission" date="2021-04" db="EMBL/GenBank/DDBJ databases">
        <authorList>
            <person name="Gilroy R."/>
        </authorList>
    </citation>
    <scope>NUCLEOTIDE SEQUENCE</scope>
    <source>
        <strain evidence="13">26628</strain>
    </source>
</reference>
<evidence type="ECO:0000259" key="11">
    <source>
        <dbReference type="PROSITE" id="PS01124"/>
    </source>
</evidence>
<dbReference type="SMART" id="SM00342">
    <property type="entry name" value="HTH_ARAC"/>
    <property type="match status" value="1"/>
</dbReference>
<evidence type="ECO:0000256" key="10">
    <source>
        <dbReference type="PROSITE-ProRule" id="PRU00169"/>
    </source>
</evidence>
<keyword evidence="6" id="KW-0805">Transcription regulation</keyword>
<evidence type="ECO:0000256" key="3">
    <source>
        <dbReference type="ARBA" id="ARBA00022490"/>
    </source>
</evidence>
<feature type="modified residue" description="4-aspartylphosphate" evidence="10">
    <location>
        <position position="58"/>
    </location>
</feature>
<dbReference type="InterPro" id="IPR011006">
    <property type="entry name" value="CheY-like_superfamily"/>
</dbReference>
<dbReference type="GO" id="GO:0005737">
    <property type="term" value="C:cytoplasm"/>
    <property type="evidence" value="ECO:0007669"/>
    <property type="project" value="UniProtKB-SubCell"/>
</dbReference>
<dbReference type="InterPro" id="IPR020449">
    <property type="entry name" value="Tscrpt_reg_AraC-type_HTH"/>
</dbReference>
<proteinExistence type="predicted"/>
<feature type="domain" description="Response regulatory" evidence="12">
    <location>
        <begin position="6"/>
        <end position="123"/>
    </location>
</feature>
<dbReference type="InterPro" id="IPR009057">
    <property type="entry name" value="Homeodomain-like_sf"/>
</dbReference>
<dbReference type="Proteomes" id="UP000824249">
    <property type="component" value="Unassembled WGS sequence"/>
</dbReference>
<dbReference type="GO" id="GO:0000160">
    <property type="term" value="P:phosphorelay signal transduction system"/>
    <property type="evidence" value="ECO:0007669"/>
    <property type="project" value="UniProtKB-KW"/>
</dbReference>
<evidence type="ECO:0000256" key="8">
    <source>
        <dbReference type="ARBA" id="ARBA00023163"/>
    </source>
</evidence>
<dbReference type="Gene3D" id="1.10.10.60">
    <property type="entry name" value="Homeodomain-like"/>
    <property type="match status" value="2"/>
</dbReference>
<dbReference type="Pfam" id="PF12833">
    <property type="entry name" value="HTH_18"/>
    <property type="match status" value="1"/>
</dbReference>
<evidence type="ECO:0000256" key="1">
    <source>
        <dbReference type="ARBA" id="ARBA00004496"/>
    </source>
</evidence>
<dbReference type="SUPFAM" id="SSF46689">
    <property type="entry name" value="Homeodomain-like"/>
    <property type="match status" value="2"/>
</dbReference>
<evidence type="ECO:0000313" key="13">
    <source>
        <dbReference type="EMBL" id="HIX46274.1"/>
    </source>
</evidence>
<evidence type="ECO:0000256" key="4">
    <source>
        <dbReference type="ARBA" id="ARBA00022553"/>
    </source>
</evidence>
<dbReference type="GO" id="GO:0043565">
    <property type="term" value="F:sequence-specific DNA binding"/>
    <property type="evidence" value="ECO:0007669"/>
    <property type="project" value="InterPro"/>
</dbReference>
<dbReference type="PROSITE" id="PS00041">
    <property type="entry name" value="HTH_ARAC_FAMILY_1"/>
    <property type="match status" value="1"/>
</dbReference>
<evidence type="ECO:0000256" key="9">
    <source>
        <dbReference type="ARBA" id="ARBA00024867"/>
    </source>
</evidence>
<reference evidence="13" key="1">
    <citation type="journal article" date="2021" name="PeerJ">
        <title>Extensive microbial diversity within the chicken gut microbiome revealed by metagenomics and culture.</title>
        <authorList>
            <person name="Gilroy R."/>
            <person name="Ravi A."/>
            <person name="Getino M."/>
            <person name="Pursley I."/>
            <person name="Horton D.L."/>
            <person name="Alikhan N.F."/>
            <person name="Baker D."/>
            <person name="Gharbi K."/>
            <person name="Hall N."/>
            <person name="Watson M."/>
            <person name="Adriaenssens E.M."/>
            <person name="Foster-Nyarko E."/>
            <person name="Jarju S."/>
            <person name="Secka A."/>
            <person name="Antonio M."/>
            <person name="Oren A."/>
            <person name="Chaudhuri R.R."/>
            <person name="La Ragione R."/>
            <person name="Hildebrand F."/>
            <person name="Pallen M.J."/>
        </authorList>
    </citation>
    <scope>NUCLEOTIDE SEQUENCE</scope>
    <source>
        <strain evidence="13">26628</strain>
    </source>
</reference>
<dbReference type="PANTHER" id="PTHR42713:SF3">
    <property type="entry name" value="TRANSCRIPTIONAL REGULATORY PROTEIN HPTR"/>
    <property type="match status" value="1"/>
</dbReference>
<evidence type="ECO:0000256" key="5">
    <source>
        <dbReference type="ARBA" id="ARBA00023012"/>
    </source>
</evidence>
<dbReference type="InterPro" id="IPR051552">
    <property type="entry name" value="HptR"/>
</dbReference>
<evidence type="ECO:0000256" key="7">
    <source>
        <dbReference type="ARBA" id="ARBA00023125"/>
    </source>
</evidence>
<dbReference type="EMBL" id="DXFD01000015">
    <property type="protein sequence ID" value="HIX46274.1"/>
    <property type="molecule type" value="Genomic_DNA"/>
</dbReference>
<name>A0A9D1VSP7_9FIRM</name>
<dbReference type="InterPro" id="IPR018060">
    <property type="entry name" value="HTH_AraC"/>
</dbReference>
<protein>
    <recommendedName>
        <fullName evidence="2">Stage 0 sporulation protein A homolog</fullName>
    </recommendedName>
</protein>
<dbReference type="InterPro" id="IPR001789">
    <property type="entry name" value="Sig_transdc_resp-reg_receiver"/>
</dbReference>
<dbReference type="SUPFAM" id="SSF52172">
    <property type="entry name" value="CheY-like"/>
    <property type="match status" value="1"/>
</dbReference>
<dbReference type="InterPro" id="IPR018062">
    <property type="entry name" value="HTH_AraC-typ_CS"/>
</dbReference>
<dbReference type="GO" id="GO:0003700">
    <property type="term" value="F:DNA-binding transcription factor activity"/>
    <property type="evidence" value="ECO:0007669"/>
    <property type="project" value="InterPro"/>
</dbReference>
<dbReference type="PRINTS" id="PR00032">
    <property type="entry name" value="HTHARAC"/>
</dbReference>
<dbReference type="CDD" id="cd17536">
    <property type="entry name" value="REC_YesN-like"/>
    <property type="match status" value="1"/>
</dbReference>
<keyword evidence="7" id="KW-0238">DNA-binding</keyword>
<sequence length="404" mass="44757">MAAKYKILIVDDEYLVRRGLRETVDWSVLDAEIVAECENGRQAIAEVERCRPDLIISDVRMPVMDGLAMAEKLAEMNFDGAVIFYSGYSDFEYVRKAMEYGVSGYVLKPEENDLLTRKAAETITVLEERRKKSNALQSLSSGAAYIKEIYFRKLEEGVDDRSLRDQLSVLNISLPRSGTVLYGKALRMLDAAFEELYRALLRALDNFKAVGDCSREKFIIVTGLTDADALRECAERLYGECGKNASFACVGLSGAFGADADLCTAAAQAKAAASPVFEVGGVFSFAEAGMRGGKKLKKIAEDALALIVAHYSEKITVKWAADKLFISESHLMHEFKEETGATFNECLTYYRIAKAKELLAQGKMRINEIAAAVGFADGRYFGQVFKERVGITPSEYIDLIHEES</sequence>